<dbReference type="PRINTS" id="PR00344">
    <property type="entry name" value="BCTRLSENSOR"/>
</dbReference>
<feature type="transmembrane region" description="Helical" evidence="12">
    <location>
        <begin position="17"/>
        <end position="38"/>
    </location>
</feature>
<dbReference type="GO" id="GO:0000155">
    <property type="term" value="F:phosphorelay sensor kinase activity"/>
    <property type="evidence" value="ECO:0007669"/>
    <property type="project" value="InterPro"/>
</dbReference>
<dbReference type="Gene3D" id="1.10.287.130">
    <property type="match status" value="1"/>
</dbReference>
<dbReference type="InterPro" id="IPR005467">
    <property type="entry name" value="His_kinase_dom"/>
</dbReference>
<evidence type="ECO:0000256" key="12">
    <source>
        <dbReference type="SAM" id="Phobius"/>
    </source>
</evidence>
<evidence type="ECO:0000256" key="5">
    <source>
        <dbReference type="ARBA" id="ARBA00022553"/>
    </source>
</evidence>
<feature type="transmembrane region" description="Helical" evidence="12">
    <location>
        <begin position="176"/>
        <end position="196"/>
    </location>
</feature>
<reference evidence="15 16" key="1">
    <citation type="submission" date="2017-06" db="EMBL/GenBank/DDBJ databases">
        <title>Complete genome sequence of Paenibacillus donghaensis KCTC 13049T isolated from East Sea sediment, South Korea.</title>
        <authorList>
            <person name="Jung B.K."/>
            <person name="Hong S.-J."/>
            <person name="Shin J.-H."/>
        </authorList>
    </citation>
    <scope>NUCLEOTIDE SEQUENCE [LARGE SCALE GENOMIC DNA]</scope>
    <source>
        <strain evidence="15 16">KCTC 13049</strain>
    </source>
</reference>
<keyword evidence="7" id="KW-0547">Nucleotide-binding</keyword>
<protein>
    <recommendedName>
        <fullName evidence="3">histidine kinase</fullName>
        <ecNumber evidence="3">2.7.13.3</ecNumber>
    </recommendedName>
</protein>
<dbReference type="OrthoDB" id="335833at2"/>
<keyword evidence="16" id="KW-1185">Reference proteome</keyword>
<name>A0A2Z2K412_9BACL</name>
<dbReference type="CDD" id="cd00075">
    <property type="entry name" value="HATPase"/>
    <property type="match status" value="1"/>
</dbReference>
<keyword evidence="8" id="KW-0418">Kinase</keyword>
<evidence type="ECO:0000256" key="3">
    <source>
        <dbReference type="ARBA" id="ARBA00012438"/>
    </source>
</evidence>
<dbReference type="PANTHER" id="PTHR43711:SF1">
    <property type="entry name" value="HISTIDINE KINASE 1"/>
    <property type="match status" value="1"/>
</dbReference>
<keyword evidence="4" id="KW-1003">Cell membrane</keyword>
<evidence type="ECO:0000256" key="6">
    <source>
        <dbReference type="ARBA" id="ARBA00022679"/>
    </source>
</evidence>
<dbReference type="SUPFAM" id="SSF55874">
    <property type="entry name" value="ATPase domain of HSP90 chaperone/DNA topoisomerase II/histidine kinase"/>
    <property type="match status" value="1"/>
</dbReference>
<dbReference type="AlphaFoldDB" id="A0A2Z2K412"/>
<dbReference type="GO" id="GO:0005886">
    <property type="term" value="C:plasma membrane"/>
    <property type="evidence" value="ECO:0007669"/>
    <property type="project" value="UniProtKB-SubCell"/>
</dbReference>
<dbReference type="InterPro" id="IPR003660">
    <property type="entry name" value="HAMP_dom"/>
</dbReference>
<evidence type="ECO:0000256" key="7">
    <source>
        <dbReference type="ARBA" id="ARBA00022741"/>
    </source>
</evidence>
<dbReference type="CDD" id="cd00082">
    <property type="entry name" value="HisKA"/>
    <property type="match status" value="1"/>
</dbReference>
<evidence type="ECO:0000256" key="10">
    <source>
        <dbReference type="ARBA" id="ARBA00023012"/>
    </source>
</evidence>
<keyword evidence="5" id="KW-0597">Phosphoprotein</keyword>
<dbReference type="PROSITE" id="PS50885">
    <property type="entry name" value="HAMP"/>
    <property type="match status" value="1"/>
</dbReference>
<dbReference type="InterPro" id="IPR050736">
    <property type="entry name" value="Sensor_HK_Regulatory"/>
</dbReference>
<gene>
    <name evidence="15" type="ORF">B9T62_05850</name>
</gene>
<dbReference type="PANTHER" id="PTHR43711">
    <property type="entry name" value="TWO-COMPONENT HISTIDINE KINASE"/>
    <property type="match status" value="1"/>
</dbReference>
<dbReference type="InterPro" id="IPR003594">
    <property type="entry name" value="HATPase_dom"/>
</dbReference>
<dbReference type="FunFam" id="3.30.565.10:FF:000006">
    <property type="entry name" value="Sensor histidine kinase WalK"/>
    <property type="match status" value="1"/>
</dbReference>
<dbReference type="EMBL" id="CP021780">
    <property type="protein sequence ID" value="ASA20366.1"/>
    <property type="molecule type" value="Genomic_DNA"/>
</dbReference>
<dbReference type="KEGG" id="pdh:B9T62_05850"/>
<dbReference type="Proteomes" id="UP000249890">
    <property type="component" value="Chromosome"/>
</dbReference>
<dbReference type="SMART" id="SM00388">
    <property type="entry name" value="HisKA"/>
    <property type="match status" value="1"/>
</dbReference>
<evidence type="ECO:0000259" key="14">
    <source>
        <dbReference type="PROSITE" id="PS50885"/>
    </source>
</evidence>
<sequence>MREWSSRTMYWSNWFKAWFASAIACILIFAGCGTFILFKLSHQEQNPLPSYVVNQARIEVSDMMFFLEQHHEELELASQHNIREKLLMLSQQKKLNLLYTGLDGTVLFASSTPLLSNKDKLDLKNELHYDLYTAKTDQASFKLAFPVIDPKSGRQTGNAIFTFPESALANEQTSPFPIAVTVLMTASLLLLLLLLLQLSKKLNHDLLLPIVGLKDHSEAILKGDYEKKADYGKQDEIGEVYAVFDQMRSEIMELSLQREAQDKAQKELISNISHDLKTPLTAVKAYIEAIQAGVCPDLPAVMEYMDIIQTQANKMAGLVEDLLVHALRDLGQISVNPVECYSKEIFESILKPMGPYIRMTGVEFIVPSEIPNVLICIDPVRIEQLLSNLIANALKHTTAGDSIRIAIAQQHNQLKVTVSDTGEGILPQDMPFIFERYFQGHAPSQYEKRFNEGSGLGLSICKHIIEAHQGSISFKSMKHQGTEFYLTLPLC</sequence>
<dbReference type="GO" id="GO:0005524">
    <property type="term" value="F:ATP binding"/>
    <property type="evidence" value="ECO:0007669"/>
    <property type="project" value="UniProtKB-KW"/>
</dbReference>
<feature type="domain" description="HAMP" evidence="14">
    <location>
        <begin position="204"/>
        <end position="256"/>
    </location>
</feature>
<dbReference type="PROSITE" id="PS50109">
    <property type="entry name" value="HIS_KIN"/>
    <property type="match status" value="1"/>
</dbReference>
<dbReference type="InterPro" id="IPR003661">
    <property type="entry name" value="HisK_dim/P_dom"/>
</dbReference>
<dbReference type="EC" id="2.7.13.3" evidence="3"/>
<dbReference type="Pfam" id="PF00512">
    <property type="entry name" value="HisKA"/>
    <property type="match status" value="1"/>
</dbReference>
<evidence type="ECO:0000256" key="8">
    <source>
        <dbReference type="ARBA" id="ARBA00022777"/>
    </source>
</evidence>
<keyword evidence="9" id="KW-0067">ATP-binding</keyword>
<dbReference type="InterPro" id="IPR036890">
    <property type="entry name" value="HATPase_C_sf"/>
</dbReference>
<keyword evidence="6" id="KW-0808">Transferase</keyword>
<comment type="subcellular location">
    <subcellularLocation>
        <location evidence="2">Cell membrane</location>
        <topology evidence="2">Multi-pass membrane protein</topology>
    </subcellularLocation>
</comment>
<keyword evidence="12" id="KW-1133">Transmembrane helix</keyword>
<dbReference type="Gene3D" id="3.30.565.10">
    <property type="entry name" value="Histidine kinase-like ATPase, C-terminal domain"/>
    <property type="match status" value="1"/>
</dbReference>
<accession>A0A2Z2K412</accession>
<evidence type="ECO:0000256" key="11">
    <source>
        <dbReference type="ARBA" id="ARBA00023136"/>
    </source>
</evidence>
<evidence type="ECO:0000256" key="2">
    <source>
        <dbReference type="ARBA" id="ARBA00004651"/>
    </source>
</evidence>
<evidence type="ECO:0000256" key="9">
    <source>
        <dbReference type="ARBA" id="ARBA00022840"/>
    </source>
</evidence>
<evidence type="ECO:0000313" key="15">
    <source>
        <dbReference type="EMBL" id="ASA20366.1"/>
    </source>
</evidence>
<proteinExistence type="predicted"/>
<dbReference type="InterPro" id="IPR004358">
    <property type="entry name" value="Sig_transdc_His_kin-like_C"/>
</dbReference>
<evidence type="ECO:0000259" key="13">
    <source>
        <dbReference type="PROSITE" id="PS50109"/>
    </source>
</evidence>
<keyword evidence="12" id="KW-0812">Transmembrane</keyword>
<evidence type="ECO:0000256" key="4">
    <source>
        <dbReference type="ARBA" id="ARBA00022475"/>
    </source>
</evidence>
<feature type="domain" description="Histidine kinase" evidence="13">
    <location>
        <begin position="271"/>
        <end position="491"/>
    </location>
</feature>
<keyword evidence="11 12" id="KW-0472">Membrane</keyword>
<comment type="catalytic activity">
    <reaction evidence="1">
        <text>ATP + protein L-histidine = ADP + protein N-phospho-L-histidine.</text>
        <dbReference type="EC" id="2.7.13.3"/>
    </reaction>
</comment>
<dbReference type="CDD" id="cd06225">
    <property type="entry name" value="HAMP"/>
    <property type="match status" value="1"/>
</dbReference>
<dbReference type="Pfam" id="PF02518">
    <property type="entry name" value="HATPase_c"/>
    <property type="match status" value="1"/>
</dbReference>
<keyword evidence="10" id="KW-0902">Two-component regulatory system</keyword>
<evidence type="ECO:0000313" key="16">
    <source>
        <dbReference type="Proteomes" id="UP000249890"/>
    </source>
</evidence>
<evidence type="ECO:0000256" key="1">
    <source>
        <dbReference type="ARBA" id="ARBA00000085"/>
    </source>
</evidence>
<organism evidence="15 16">
    <name type="scientific">Paenibacillus donghaensis</name>
    <dbReference type="NCBI Taxonomy" id="414771"/>
    <lineage>
        <taxon>Bacteria</taxon>
        <taxon>Bacillati</taxon>
        <taxon>Bacillota</taxon>
        <taxon>Bacilli</taxon>
        <taxon>Bacillales</taxon>
        <taxon>Paenibacillaceae</taxon>
        <taxon>Paenibacillus</taxon>
    </lineage>
</organism>
<dbReference type="InterPro" id="IPR036097">
    <property type="entry name" value="HisK_dim/P_sf"/>
</dbReference>
<dbReference type="PROSITE" id="PS51257">
    <property type="entry name" value="PROKAR_LIPOPROTEIN"/>
    <property type="match status" value="1"/>
</dbReference>
<dbReference type="Gene3D" id="6.10.340.10">
    <property type="match status" value="1"/>
</dbReference>
<dbReference type="SMART" id="SM00387">
    <property type="entry name" value="HATPase_c"/>
    <property type="match status" value="1"/>
</dbReference>
<dbReference type="SUPFAM" id="SSF158472">
    <property type="entry name" value="HAMP domain-like"/>
    <property type="match status" value="1"/>
</dbReference>
<dbReference type="SUPFAM" id="SSF47384">
    <property type="entry name" value="Homodimeric domain of signal transducing histidine kinase"/>
    <property type="match status" value="1"/>
</dbReference>